<evidence type="ECO:0000313" key="11">
    <source>
        <dbReference type="Proteomes" id="UP000886611"/>
    </source>
</evidence>
<dbReference type="Pfam" id="PF07690">
    <property type="entry name" value="MFS_1"/>
    <property type="match status" value="1"/>
</dbReference>
<evidence type="ECO:0000256" key="3">
    <source>
        <dbReference type="ARBA" id="ARBA00022692"/>
    </source>
</evidence>
<feature type="region of interest" description="Disordered" evidence="8">
    <location>
        <begin position="1"/>
        <end position="22"/>
    </location>
</feature>
<dbReference type="CDD" id="cd17328">
    <property type="entry name" value="MFS_spinster_like"/>
    <property type="match status" value="1"/>
</dbReference>
<evidence type="ECO:0000256" key="4">
    <source>
        <dbReference type="ARBA" id="ARBA00022989"/>
    </source>
</evidence>
<dbReference type="GO" id="GO:0022857">
    <property type="term" value="F:transmembrane transporter activity"/>
    <property type="evidence" value="ECO:0007669"/>
    <property type="project" value="InterPro"/>
</dbReference>
<keyword evidence="2" id="KW-0813">Transport</keyword>
<feature type="transmembrane region" description="Helical" evidence="9">
    <location>
        <begin position="335"/>
        <end position="356"/>
    </location>
</feature>
<feature type="region of interest" description="Disordered" evidence="8">
    <location>
        <begin position="97"/>
        <end position="116"/>
    </location>
</feature>
<dbReference type="AlphaFoldDB" id="A0A8X8BQB7"/>
<evidence type="ECO:0000256" key="5">
    <source>
        <dbReference type="ARBA" id="ARBA00023055"/>
    </source>
</evidence>
<dbReference type="PANTHER" id="PTHR23505:SF13">
    <property type="entry name" value="PROTEIN SPINSTER HOMOLOG 1"/>
    <property type="match status" value="1"/>
</dbReference>
<dbReference type="PANTHER" id="PTHR23505">
    <property type="entry name" value="SPINSTER"/>
    <property type="match status" value="1"/>
</dbReference>
<gene>
    <name evidence="10" type="primary">Spns1</name>
    <name evidence="10" type="ORF">GTO96_0002107</name>
</gene>
<sequence length="574" mass="63460">MLHWSVKATLSEEDIEKQPTEGTELDQALVAQGDLIRVTAHCQAHPDHLLYTEGRGQRRLTGERHDKEMERPQPHDLWIELGSVSRRLCAPLVEAPDETEVVGERPTETQDLDDMPPSGVSKRRAWLCVAVLCYVNLLNYMDRFTVAGVLPDIENFFNIGDSNSGLLQTGEQGEGLQGVDEHQGWQARLAYHCASRQCLSAATWCLRRCLATWHFWLLLLTRGLVGVGEASYSTIAPTIIADLYVADQRSRMLSIFYFAIPVGSGLGYIVGSSVLKQTNDWHWALRVTPALGLLAVVLLLLVLKEPKRGAVEERSERSVVHTSWMEDLRALSKNFILSSLGFTSVAFVTGSLALWAPAFLLRARVVLGNLKPCLTEPCISDDSLIFGVITCITGILGVGLGVEVSRRLRIKNPRADPLVCATGMLMSAPFLFLAIICAESSTVATYYVVVPTRRSTAEALQIIVSHLLGDAGSPYLIGTISDSIRSRSPDSFLWQFKSLQYSLLLCSFVAVIGGGFFLSTALFVERDRTLAQNQTQIAHCRPEERPVEEGSSVQCLDMMDTTALDRRKGNEWPK</sequence>
<feature type="transmembrane region" description="Helical" evidence="9">
    <location>
        <begin position="501"/>
        <end position="524"/>
    </location>
</feature>
<feature type="non-terminal residue" evidence="10">
    <location>
        <position position="1"/>
    </location>
</feature>
<dbReference type="SUPFAM" id="SSF103473">
    <property type="entry name" value="MFS general substrate transporter"/>
    <property type="match status" value="2"/>
</dbReference>
<evidence type="ECO:0000256" key="9">
    <source>
        <dbReference type="SAM" id="Phobius"/>
    </source>
</evidence>
<dbReference type="GO" id="GO:0006869">
    <property type="term" value="P:lipid transport"/>
    <property type="evidence" value="ECO:0007669"/>
    <property type="project" value="UniProtKB-KW"/>
</dbReference>
<evidence type="ECO:0000256" key="7">
    <source>
        <dbReference type="ARBA" id="ARBA00024338"/>
    </source>
</evidence>
<evidence type="ECO:0000256" key="6">
    <source>
        <dbReference type="ARBA" id="ARBA00023136"/>
    </source>
</evidence>
<dbReference type="InterPro" id="IPR044770">
    <property type="entry name" value="MFS_spinster-like"/>
</dbReference>
<protein>
    <submittedName>
        <fullName evidence="10">SPNS1 protein</fullName>
    </submittedName>
</protein>
<dbReference type="Gene3D" id="1.20.1250.20">
    <property type="entry name" value="MFS general substrate transporter like domains"/>
    <property type="match status" value="1"/>
</dbReference>
<proteinExistence type="inferred from homology"/>
<feature type="transmembrane region" description="Helical" evidence="9">
    <location>
        <begin position="417"/>
        <end position="436"/>
    </location>
</feature>
<keyword evidence="5" id="KW-0445">Lipid transport</keyword>
<comment type="subcellular location">
    <subcellularLocation>
        <location evidence="1">Endomembrane system</location>
        <topology evidence="1">Multi-pass membrane protein</topology>
    </subcellularLocation>
</comment>
<comment type="similarity">
    <text evidence="7">Belongs to the major facilitator superfamily. Spinster (TC 2.A.1.49) family.</text>
</comment>
<dbReference type="InterPro" id="IPR036259">
    <property type="entry name" value="MFS_trans_sf"/>
</dbReference>
<name>A0A8X8BQB7_POLSE</name>
<organism evidence="10 11">
    <name type="scientific">Polypterus senegalus</name>
    <name type="common">Senegal bichir</name>
    <dbReference type="NCBI Taxonomy" id="55291"/>
    <lineage>
        <taxon>Eukaryota</taxon>
        <taxon>Metazoa</taxon>
        <taxon>Chordata</taxon>
        <taxon>Craniata</taxon>
        <taxon>Vertebrata</taxon>
        <taxon>Euteleostomi</taxon>
        <taxon>Actinopterygii</taxon>
        <taxon>Polypteriformes</taxon>
        <taxon>Polypteridae</taxon>
        <taxon>Polypterus</taxon>
    </lineage>
</organism>
<evidence type="ECO:0000256" key="2">
    <source>
        <dbReference type="ARBA" id="ARBA00022448"/>
    </source>
</evidence>
<evidence type="ECO:0000256" key="8">
    <source>
        <dbReference type="SAM" id="MobiDB-lite"/>
    </source>
</evidence>
<feature type="non-terminal residue" evidence="10">
    <location>
        <position position="574"/>
    </location>
</feature>
<accession>A0A8X8BQB7</accession>
<comment type="caution">
    <text evidence="10">The sequence shown here is derived from an EMBL/GenBank/DDBJ whole genome shotgun (WGS) entry which is preliminary data.</text>
</comment>
<reference evidence="10 11" key="1">
    <citation type="journal article" date="2021" name="Cell">
        <title>Tracing the genetic footprints of vertebrate landing in non-teleost ray-finned fishes.</title>
        <authorList>
            <person name="Bi X."/>
            <person name="Wang K."/>
            <person name="Yang L."/>
            <person name="Pan H."/>
            <person name="Jiang H."/>
            <person name="Wei Q."/>
            <person name="Fang M."/>
            <person name="Yu H."/>
            <person name="Zhu C."/>
            <person name="Cai Y."/>
            <person name="He Y."/>
            <person name="Gan X."/>
            <person name="Zeng H."/>
            <person name="Yu D."/>
            <person name="Zhu Y."/>
            <person name="Jiang H."/>
            <person name="Qiu Q."/>
            <person name="Yang H."/>
            <person name="Zhang Y.E."/>
            <person name="Wang W."/>
            <person name="Zhu M."/>
            <person name="He S."/>
            <person name="Zhang G."/>
        </authorList>
    </citation>
    <scope>NUCLEOTIDE SEQUENCE [LARGE SCALE GENOMIC DNA]</scope>
    <source>
        <strain evidence="10">Bchr_013</strain>
    </source>
</reference>
<keyword evidence="11" id="KW-1185">Reference proteome</keyword>
<keyword evidence="6 9" id="KW-0472">Membrane</keyword>
<evidence type="ECO:0000256" key="1">
    <source>
        <dbReference type="ARBA" id="ARBA00004127"/>
    </source>
</evidence>
<feature type="transmembrane region" description="Helical" evidence="9">
    <location>
        <begin position="253"/>
        <end position="271"/>
    </location>
</feature>
<dbReference type="GO" id="GO:0012505">
    <property type="term" value="C:endomembrane system"/>
    <property type="evidence" value="ECO:0007669"/>
    <property type="project" value="UniProtKB-SubCell"/>
</dbReference>
<dbReference type="EMBL" id="JAATIS010003638">
    <property type="protein sequence ID" value="KAG2463916.1"/>
    <property type="molecule type" value="Genomic_DNA"/>
</dbReference>
<dbReference type="GO" id="GO:0016020">
    <property type="term" value="C:membrane"/>
    <property type="evidence" value="ECO:0007669"/>
    <property type="project" value="TreeGrafter"/>
</dbReference>
<feature type="transmembrane region" description="Helical" evidence="9">
    <location>
        <begin position="283"/>
        <end position="303"/>
    </location>
</feature>
<dbReference type="InterPro" id="IPR011701">
    <property type="entry name" value="MFS"/>
</dbReference>
<dbReference type="Proteomes" id="UP000886611">
    <property type="component" value="Unassembled WGS sequence"/>
</dbReference>
<evidence type="ECO:0000313" key="10">
    <source>
        <dbReference type="EMBL" id="KAG2463916.1"/>
    </source>
</evidence>
<feature type="transmembrane region" description="Helical" evidence="9">
    <location>
        <begin position="384"/>
        <end position="405"/>
    </location>
</feature>
<keyword evidence="3 9" id="KW-0812">Transmembrane</keyword>
<keyword evidence="4 9" id="KW-1133">Transmembrane helix</keyword>